<proteinExistence type="predicted"/>
<keyword evidence="6" id="KW-1185">Reference proteome</keyword>
<dbReference type="InterPro" id="IPR001077">
    <property type="entry name" value="COMT_C"/>
</dbReference>
<evidence type="ECO:0000313" key="5">
    <source>
        <dbReference type="EMBL" id="KAH7121576.1"/>
    </source>
</evidence>
<comment type="caution">
    <text evidence="5">The sequence shown here is derived from an EMBL/GenBank/DDBJ whole genome shotgun (WGS) entry which is preliminary data.</text>
</comment>
<evidence type="ECO:0000259" key="4">
    <source>
        <dbReference type="Pfam" id="PF00891"/>
    </source>
</evidence>
<dbReference type="Gene3D" id="3.40.50.150">
    <property type="entry name" value="Vaccinia Virus protein VP39"/>
    <property type="match status" value="1"/>
</dbReference>
<dbReference type="InterPro" id="IPR036390">
    <property type="entry name" value="WH_DNA-bd_sf"/>
</dbReference>
<dbReference type="Proteomes" id="UP000738349">
    <property type="component" value="Unassembled WGS sequence"/>
</dbReference>
<evidence type="ECO:0000256" key="3">
    <source>
        <dbReference type="ARBA" id="ARBA00022691"/>
    </source>
</evidence>
<evidence type="ECO:0000256" key="1">
    <source>
        <dbReference type="ARBA" id="ARBA00022603"/>
    </source>
</evidence>
<dbReference type="PANTHER" id="PTHR43712:SF12">
    <property type="entry name" value="STERIGMATOCYSTIN 8-O-METHYLTRANSFERASE"/>
    <property type="match status" value="1"/>
</dbReference>
<accession>A0A9P9II96</accession>
<dbReference type="GO" id="GO:0032259">
    <property type="term" value="P:methylation"/>
    <property type="evidence" value="ECO:0007669"/>
    <property type="project" value="UniProtKB-KW"/>
</dbReference>
<dbReference type="SUPFAM" id="SSF53335">
    <property type="entry name" value="S-adenosyl-L-methionine-dependent methyltransferases"/>
    <property type="match status" value="1"/>
</dbReference>
<feature type="domain" description="O-methyltransferase C-terminal" evidence="4">
    <location>
        <begin position="238"/>
        <end position="420"/>
    </location>
</feature>
<dbReference type="InterPro" id="IPR036388">
    <property type="entry name" value="WH-like_DNA-bd_sf"/>
</dbReference>
<protein>
    <submittedName>
        <fullName evidence="5">O-methyltransferase-domain-containing protein</fullName>
    </submittedName>
</protein>
<sequence length="446" mass="49761">MAHSQPTLLSLAALISDSTRAITSHLNENGHALPSFEEDGLKRYPHDPELRRLRLQLVEAASDLYQLAVGAADMCFLQPMLNNHDTMTLDLLNQFDFFTAIPLGGSATYEEISDKTRMPLSLVQRILRHAMTMRLFSEKPPGSGRIVHTAATSLLCEDSHQRSWVGHNLEVIRPATMRVPESIKKFSVGKDRPCQDVLKSGFALADLDGLEYPSTFWQYTERDQLDKPEGFRSKRFAEAMQAAAATSAIQAYQLLTTAYDWNGLGEVTVVDVGGSTGHDAKVLATDFPSLRLIVQDKPQNEGKFQNSLPPDLEARVSFQAHDFFTPQNVKAEVFLLKMVLHDWSDQAACAILRNLIPALKPGGRILLCENVAQRAFSEQGSRTLPYLFHRLASSFDLQMLTVFNTLERGLKQWTTLVTDADERLRIHNVFTLPGAVQSIIEVVLDA</sequence>
<keyword evidence="2" id="KW-0808">Transferase</keyword>
<dbReference type="OrthoDB" id="1606438at2759"/>
<dbReference type="AlphaFoldDB" id="A0A9P9II96"/>
<dbReference type="InterPro" id="IPR016461">
    <property type="entry name" value="COMT-like"/>
</dbReference>
<dbReference type="EMBL" id="JAGMUV010000024">
    <property type="protein sequence ID" value="KAH7121576.1"/>
    <property type="molecule type" value="Genomic_DNA"/>
</dbReference>
<dbReference type="PROSITE" id="PS51683">
    <property type="entry name" value="SAM_OMT_II"/>
    <property type="match status" value="1"/>
</dbReference>
<dbReference type="GO" id="GO:0008171">
    <property type="term" value="F:O-methyltransferase activity"/>
    <property type="evidence" value="ECO:0007669"/>
    <property type="project" value="InterPro"/>
</dbReference>
<evidence type="ECO:0000256" key="2">
    <source>
        <dbReference type="ARBA" id="ARBA00022679"/>
    </source>
</evidence>
<dbReference type="SUPFAM" id="SSF46785">
    <property type="entry name" value="Winged helix' DNA-binding domain"/>
    <property type="match status" value="1"/>
</dbReference>
<dbReference type="Pfam" id="PF00891">
    <property type="entry name" value="Methyltransf_2"/>
    <property type="match status" value="1"/>
</dbReference>
<keyword evidence="3" id="KW-0949">S-adenosyl-L-methionine</keyword>
<evidence type="ECO:0000313" key="6">
    <source>
        <dbReference type="Proteomes" id="UP000738349"/>
    </source>
</evidence>
<dbReference type="PANTHER" id="PTHR43712">
    <property type="entry name" value="PUTATIVE (AFU_ORTHOLOGUE AFUA_4G14580)-RELATED"/>
    <property type="match status" value="1"/>
</dbReference>
<organism evidence="5 6">
    <name type="scientific">Dactylonectria macrodidyma</name>
    <dbReference type="NCBI Taxonomy" id="307937"/>
    <lineage>
        <taxon>Eukaryota</taxon>
        <taxon>Fungi</taxon>
        <taxon>Dikarya</taxon>
        <taxon>Ascomycota</taxon>
        <taxon>Pezizomycotina</taxon>
        <taxon>Sordariomycetes</taxon>
        <taxon>Hypocreomycetidae</taxon>
        <taxon>Hypocreales</taxon>
        <taxon>Nectriaceae</taxon>
        <taxon>Dactylonectria</taxon>
    </lineage>
</organism>
<reference evidence="5" key="1">
    <citation type="journal article" date="2021" name="Nat. Commun.">
        <title>Genetic determinants of endophytism in the Arabidopsis root mycobiome.</title>
        <authorList>
            <person name="Mesny F."/>
            <person name="Miyauchi S."/>
            <person name="Thiergart T."/>
            <person name="Pickel B."/>
            <person name="Atanasova L."/>
            <person name="Karlsson M."/>
            <person name="Huettel B."/>
            <person name="Barry K.W."/>
            <person name="Haridas S."/>
            <person name="Chen C."/>
            <person name="Bauer D."/>
            <person name="Andreopoulos W."/>
            <person name="Pangilinan J."/>
            <person name="LaButti K."/>
            <person name="Riley R."/>
            <person name="Lipzen A."/>
            <person name="Clum A."/>
            <person name="Drula E."/>
            <person name="Henrissat B."/>
            <person name="Kohler A."/>
            <person name="Grigoriev I.V."/>
            <person name="Martin F.M."/>
            <person name="Hacquard S."/>
        </authorList>
    </citation>
    <scope>NUCLEOTIDE SEQUENCE</scope>
    <source>
        <strain evidence="5">MPI-CAGE-AT-0147</strain>
    </source>
</reference>
<gene>
    <name evidence="5" type="ORF">EDB81DRAFT_666033</name>
</gene>
<name>A0A9P9II96_9HYPO</name>
<keyword evidence="1" id="KW-0489">Methyltransferase</keyword>
<dbReference type="InterPro" id="IPR029063">
    <property type="entry name" value="SAM-dependent_MTases_sf"/>
</dbReference>
<dbReference type="Gene3D" id="1.10.10.10">
    <property type="entry name" value="Winged helix-like DNA-binding domain superfamily/Winged helix DNA-binding domain"/>
    <property type="match status" value="1"/>
</dbReference>